<feature type="region of interest" description="Disordered" evidence="1">
    <location>
        <begin position="928"/>
        <end position="954"/>
    </location>
</feature>
<feature type="region of interest" description="Disordered" evidence="1">
    <location>
        <begin position="848"/>
        <end position="875"/>
    </location>
</feature>
<feature type="region of interest" description="Disordered" evidence="1">
    <location>
        <begin position="110"/>
        <end position="133"/>
    </location>
</feature>
<reference evidence="2 3" key="1">
    <citation type="journal article" date="2017" name="Mycologia">
        <title>Bifiguratus adelaidae, gen. et sp. nov., a new member of Mucoromycotina in endophytic and soil-dwelling habitats.</title>
        <authorList>
            <person name="Torres-Cruz T.J."/>
            <person name="Billingsley Tobias T.L."/>
            <person name="Almatruk M."/>
            <person name="Hesse C."/>
            <person name="Kuske C.R."/>
            <person name="Desiro A."/>
            <person name="Benucci G.M."/>
            <person name="Bonito G."/>
            <person name="Stajich J.E."/>
            <person name="Dunlap C."/>
            <person name="Arnold A.E."/>
            <person name="Porras-Alfaro A."/>
        </authorList>
    </citation>
    <scope>NUCLEOTIDE SEQUENCE [LARGE SCALE GENOMIC DNA]</scope>
    <source>
        <strain evidence="2 3">AZ0501</strain>
    </source>
</reference>
<evidence type="ECO:0000313" key="2">
    <source>
        <dbReference type="EMBL" id="OZJ03142.1"/>
    </source>
</evidence>
<feature type="compositionally biased region" description="Low complexity" evidence="1">
    <location>
        <begin position="565"/>
        <end position="576"/>
    </location>
</feature>
<comment type="caution">
    <text evidence="2">The sequence shown here is derived from an EMBL/GenBank/DDBJ whole genome shotgun (WGS) entry which is preliminary data.</text>
</comment>
<feature type="region of interest" description="Disordered" evidence="1">
    <location>
        <begin position="550"/>
        <end position="585"/>
    </location>
</feature>
<gene>
    <name evidence="2" type="ORF">BZG36_04650</name>
</gene>
<dbReference type="EMBL" id="MVBO01000102">
    <property type="protein sequence ID" value="OZJ03142.1"/>
    <property type="molecule type" value="Genomic_DNA"/>
</dbReference>
<feature type="compositionally biased region" description="Polar residues" evidence="1">
    <location>
        <begin position="550"/>
        <end position="564"/>
    </location>
</feature>
<organism evidence="2 3">
    <name type="scientific">Bifiguratus adelaidae</name>
    <dbReference type="NCBI Taxonomy" id="1938954"/>
    <lineage>
        <taxon>Eukaryota</taxon>
        <taxon>Fungi</taxon>
        <taxon>Fungi incertae sedis</taxon>
        <taxon>Mucoromycota</taxon>
        <taxon>Mucoromycotina</taxon>
        <taxon>Endogonomycetes</taxon>
        <taxon>Endogonales</taxon>
        <taxon>Endogonales incertae sedis</taxon>
        <taxon>Bifiguratus</taxon>
    </lineage>
</organism>
<accession>A0A261XXR6</accession>
<protein>
    <recommendedName>
        <fullName evidence="4">Ras-GAP domain-containing protein</fullName>
    </recommendedName>
</protein>
<dbReference type="AlphaFoldDB" id="A0A261XXR6"/>
<dbReference type="InterPro" id="IPR016024">
    <property type="entry name" value="ARM-type_fold"/>
</dbReference>
<proteinExistence type="predicted"/>
<dbReference type="OrthoDB" id="28245at2759"/>
<evidence type="ECO:0000313" key="3">
    <source>
        <dbReference type="Proteomes" id="UP000242875"/>
    </source>
</evidence>
<dbReference type="Proteomes" id="UP000242875">
    <property type="component" value="Unassembled WGS sequence"/>
</dbReference>
<name>A0A261XXR6_9FUNG</name>
<keyword evidence="3" id="KW-1185">Reference proteome</keyword>
<feature type="compositionally biased region" description="Acidic residues" evidence="1">
    <location>
        <begin position="110"/>
        <end position="120"/>
    </location>
</feature>
<feature type="non-terminal residue" evidence="2">
    <location>
        <position position="1090"/>
    </location>
</feature>
<sequence>MSADTRLISSLINRLGIRLPCNTPRSLESLESDPIIRQTVGALIDLSKFRLGHIANQLVLMLENVSKTTSVHTEESVPFDILQSQLFLLKVLNACLRQYWANHLEGQEENGAELPADDNAENPTRESTRLVDPPPLDDSLARYIVNILIRFLHQMAMQDADHSFTGSGSTLSSRENLLRQGIADLAAGSIFTMFSSYAPVLTRPSPHSSYSFHHQTHPSSSRAYQELMQEICRATAGILFVISASNWNVIFLKLKTKLAYLSSTSDEWPETVELRLLECSALNSRRLSAVLQELCNGFLHLKKGIQLTLASILRSSIWHWIQTYPTEFIALCQSGKRLDGGPELLFDMCSGLADNPKRKAIFWPLQTVLLILCPDLLMGAAMNEARNKKALFLDNLKKSLKFGRLSDVATACFVDICKACTYVPKSDSIALRHIVPEIEHELRDRLFDPQRPFANAETGTVDGALMMDCLVAMFRLNPRHALKALVPVCLDDKSPTVFHLVLVRACLVIAEEGLGSGLSWNPSIENMYRSIAAPFRCLFLEQLNRERSSNAMTGHTSANMGDGTSSSSKKGPMSASAEKKQRKVAMEDAHERQEILISLLTLYATDPGLVVAEGATGGPRVDDNASIIAGITTCLKDSNLIIRQLAADVIRKLHSEKYVPLWGPSEHMMETFWKISSNAILSLARQILDSKERIESQKQMLELLKDLLVLRNEFIALHLEVAHQGADARERLAASIALEIVLLILLCSANADIPSMAVACFGHLCREAQITGEADDAQHSQLTIVENLHVYQELSFGGGTLVMGRKALQKRIRKLLRMMSKDTPGNLAGWEEAYKRWKFLTPAVNRRPDESRDAIPETSTKKSAGTSGSSGAFYEKLRGSGTKTQVIGFPRGEVDDNMIAEWQNYTGFLAALGGCCLSADANAEHVSNVSSTSTLVSGNTNSSVETSKRRSVPQPYDPTHMVDKFVAEMVDLLVSDNVVVREVVKEILGTDLSPGLYALLFHHLETAVARFFDSDRSAICSDRNTLFIEHAISVLKLLLDRMGDPFDNLFAVDFGGLVHLFAKYLNKLGTNTLALRIKVKFCQMCEVLMQ</sequence>
<feature type="compositionally biased region" description="Low complexity" evidence="1">
    <location>
        <begin position="928"/>
        <end position="944"/>
    </location>
</feature>
<dbReference type="SUPFAM" id="SSF48371">
    <property type="entry name" value="ARM repeat"/>
    <property type="match status" value="1"/>
</dbReference>
<evidence type="ECO:0000256" key="1">
    <source>
        <dbReference type="SAM" id="MobiDB-lite"/>
    </source>
</evidence>
<evidence type="ECO:0008006" key="4">
    <source>
        <dbReference type="Google" id="ProtNLM"/>
    </source>
</evidence>
<feature type="compositionally biased region" description="Low complexity" evidence="1">
    <location>
        <begin position="861"/>
        <end position="872"/>
    </location>
</feature>